<accession>A0A5B7X3T7</accession>
<dbReference type="KEGG" id="afla:FHG64_07565"/>
<sequence length="134" mass="15045">MEKPFHKIIASSMAFLVLLSTFSFVVDMHYCGSILVDKAVFSKAETCGMAMHSGIEGLTEDSCCTNEQIAVEGQDELKVNFEKLDLQQQVFLASFTYSYINLFEGVPQATEPYRDYSPPLLVTDIQLLDQVFLI</sequence>
<gene>
    <name evidence="1" type="ORF">FHG64_07565</name>
</gene>
<dbReference type="InterPro" id="IPR058512">
    <property type="entry name" value="DUF8199"/>
</dbReference>
<dbReference type="RefSeq" id="WP_139065833.1">
    <property type="nucleotide sequence ID" value="NZ_CP040812.1"/>
</dbReference>
<evidence type="ECO:0008006" key="3">
    <source>
        <dbReference type="Google" id="ProtNLM"/>
    </source>
</evidence>
<evidence type="ECO:0000313" key="1">
    <source>
        <dbReference type="EMBL" id="QCY69263.1"/>
    </source>
</evidence>
<dbReference type="AlphaFoldDB" id="A0A5B7X3T7"/>
<keyword evidence="2" id="KW-1185">Reference proteome</keyword>
<dbReference type="Proteomes" id="UP000309016">
    <property type="component" value="Chromosome"/>
</dbReference>
<dbReference type="Pfam" id="PF26622">
    <property type="entry name" value="DUF8199"/>
    <property type="match status" value="1"/>
</dbReference>
<reference evidence="1 2" key="1">
    <citation type="submission" date="2019-06" db="EMBL/GenBank/DDBJ databases">
        <title>Complete genome sequence of Antarcticibacterium flavum KCTC 52984T from an Antarctic marine sediment.</title>
        <authorList>
            <person name="Lee Y.M."/>
            <person name="Shin S.C."/>
        </authorList>
    </citation>
    <scope>NUCLEOTIDE SEQUENCE [LARGE SCALE GENOMIC DNA]</scope>
    <source>
        <strain evidence="1 2">KCTC 52984</strain>
    </source>
</reference>
<evidence type="ECO:0000313" key="2">
    <source>
        <dbReference type="Proteomes" id="UP000309016"/>
    </source>
</evidence>
<dbReference type="InterPro" id="IPR058060">
    <property type="entry name" value="HYC_CC_PP"/>
</dbReference>
<dbReference type="OrthoDB" id="1493875at2"/>
<name>A0A5B7X3T7_9FLAO</name>
<organism evidence="1 2">
    <name type="scientific">Antarcticibacterium flavum</name>
    <dbReference type="NCBI Taxonomy" id="2058175"/>
    <lineage>
        <taxon>Bacteria</taxon>
        <taxon>Pseudomonadati</taxon>
        <taxon>Bacteroidota</taxon>
        <taxon>Flavobacteriia</taxon>
        <taxon>Flavobacteriales</taxon>
        <taxon>Flavobacteriaceae</taxon>
        <taxon>Antarcticibacterium</taxon>
    </lineage>
</organism>
<proteinExistence type="predicted"/>
<dbReference type="EMBL" id="CP040812">
    <property type="protein sequence ID" value="QCY69263.1"/>
    <property type="molecule type" value="Genomic_DNA"/>
</dbReference>
<dbReference type="NCBIfam" id="NF047658">
    <property type="entry name" value="HYC_CC_PP"/>
    <property type="match status" value="1"/>
</dbReference>
<protein>
    <recommendedName>
        <fullName evidence="3">Secreted protein</fullName>
    </recommendedName>
</protein>